<dbReference type="Gene3D" id="1.10.10.10">
    <property type="entry name" value="Winged helix-like DNA-binding domain superfamily/Winged helix DNA-binding domain"/>
    <property type="match status" value="1"/>
</dbReference>
<organism evidence="1 2">
    <name type="scientific">Jeotgalibacillus haloalkalitolerans</name>
    <dbReference type="NCBI Taxonomy" id="3104292"/>
    <lineage>
        <taxon>Bacteria</taxon>
        <taxon>Bacillati</taxon>
        <taxon>Bacillota</taxon>
        <taxon>Bacilli</taxon>
        <taxon>Bacillales</taxon>
        <taxon>Caryophanaceae</taxon>
        <taxon>Jeotgalibacillus</taxon>
    </lineage>
</organism>
<dbReference type="InterPro" id="IPR013325">
    <property type="entry name" value="RNA_pol_sigma_r2"/>
</dbReference>
<comment type="caution">
    <text evidence="1">The sequence shown here is derived from an EMBL/GenBank/DDBJ whole genome shotgun (WGS) entry which is preliminary data.</text>
</comment>
<evidence type="ECO:0000313" key="2">
    <source>
        <dbReference type="Proteomes" id="UP001292084"/>
    </source>
</evidence>
<protein>
    <submittedName>
        <fullName evidence="1">Sigma-70 family RNA polymerase sigma factor</fullName>
    </submittedName>
</protein>
<gene>
    <name evidence="1" type="ORF">UFB30_09110</name>
</gene>
<dbReference type="InterPro" id="IPR036388">
    <property type="entry name" value="WH-like_DNA-bd_sf"/>
</dbReference>
<dbReference type="RefSeq" id="WP_322421350.1">
    <property type="nucleotide sequence ID" value="NZ_JAXQNN010000002.1"/>
</dbReference>
<dbReference type="EMBL" id="JAXQNN010000002">
    <property type="protein sequence ID" value="MDZ5712390.1"/>
    <property type="molecule type" value="Genomic_DNA"/>
</dbReference>
<dbReference type="SUPFAM" id="SSF88946">
    <property type="entry name" value="Sigma2 domain of RNA polymerase sigma factors"/>
    <property type="match status" value="1"/>
</dbReference>
<name>A0ABU5KMJ8_9BACL</name>
<sequence length="185" mass="21598">MCHIKNLITQYQKTGCELYFNEIYGIFAGKVFNFARKQTRQRRLVWQDVESEANEVFYKAVVTYDERIGEFEPFLFLMLRRHIANIGIRSLTYQSYIERYSHSVRTSTGNEPEMIAIKKEQRQLLNELTANATDPSRQALIAFAKSYSFRKAAKQLGTSDKTVKNRIEKIAAARRHILLNDYLTA</sequence>
<dbReference type="Proteomes" id="UP001292084">
    <property type="component" value="Unassembled WGS sequence"/>
</dbReference>
<keyword evidence="2" id="KW-1185">Reference proteome</keyword>
<dbReference type="InterPro" id="IPR014284">
    <property type="entry name" value="RNA_pol_sigma-70_dom"/>
</dbReference>
<reference evidence="1 2" key="1">
    <citation type="submission" date="2023-12" db="EMBL/GenBank/DDBJ databases">
        <title>Jeotgalibacillus haloalkaliphilus sp. nov., a novel salt-tolerant bacteria, isolated from the estuary of the Fenhe River into the Yellow River.</title>
        <authorList>
            <person name="Li Y."/>
        </authorList>
    </citation>
    <scope>NUCLEOTIDE SEQUENCE [LARGE SCALE GENOMIC DNA]</scope>
    <source>
        <strain evidence="1 2">HH7-29</strain>
    </source>
</reference>
<accession>A0ABU5KMJ8</accession>
<dbReference type="NCBIfam" id="TIGR02937">
    <property type="entry name" value="sigma70-ECF"/>
    <property type="match status" value="1"/>
</dbReference>
<evidence type="ECO:0000313" key="1">
    <source>
        <dbReference type="EMBL" id="MDZ5712390.1"/>
    </source>
</evidence>
<proteinExistence type="predicted"/>